<sequence length="117" mass="12461">MTLLVDLAVAFRGPPPPSAAPSRTTSARSSEIAASDGRHGDAALLRRFPSKSFAAALSLGCAATAASCRGALRPQGNSRSLIPHLFRSIHHRLLFLPYILRTGELLIAWDDQTALSK</sequence>
<dbReference type="Proteomes" id="UP000287651">
    <property type="component" value="Unassembled WGS sequence"/>
</dbReference>
<evidence type="ECO:0000313" key="2">
    <source>
        <dbReference type="EMBL" id="RRT63285.1"/>
    </source>
</evidence>
<comment type="caution">
    <text evidence="2">The sequence shown here is derived from an EMBL/GenBank/DDBJ whole genome shotgun (WGS) entry which is preliminary data.</text>
</comment>
<evidence type="ECO:0000313" key="3">
    <source>
        <dbReference type="Proteomes" id="UP000287651"/>
    </source>
</evidence>
<accession>A0A426ZH33</accession>
<proteinExistence type="predicted"/>
<feature type="compositionally biased region" description="Low complexity" evidence="1">
    <location>
        <begin position="20"/>
        <end position="30"/>
    </location>
</feature>
<gene>
    <name evidence="2" type="ORF">B296_00042811</name>
</gene>
<evidence type="ECO:0000256" key="1">
    <source>
        <dbReference type="SAM" id="MobiDB-lite"/>
    </source>
</evidence>
<protein>
    <submittedName>
        <fullName evidence="2">Uncharacterized protein</fullName>
    </submittedName>
</protein>
<dbReference type="EMBL" id="AMZH03006653">
    <property type="protein sequence ID" value="RRT63285.1"/>
    <property type="molecule type" value="Genomic_DNA"/>
</dbReference>
<name>A0A426ZH33_ENSVE</name>
<organism evidence="2 3">
    <name type="scientific">Ensete ventricosum</name>
    <name type="common">Abyssinian banana</name>
    <name type="synonym">Musa ensete</name>
    <dbReference type="NCBI Taxonomy" id="4639"/>
    <lineage>
        <taxon>Eukaryota</taxon>
        <taxon>Viridiplantae</taxon>
        <taxon>Streptophyta</taxon>
        <taxon>Embryophyta</taxon>
        <taxon>Tracheophyta</taxon>
        <taxon>Spermatophyta</taxon>
        <taxon>Magnoliopsida</taxon>
        <taxon>Liliopsida</taxon>
        <taxon>Zingiberales</taxon>
        <taxon>Musaceae</taxon>
        <taxon>Ensete</taxon>
    </lineage>
</organism>
<reference evidence="2 3" key="1">
    <citation type="journal article" date="2014" name="Agronomy (Basel)">
        <title>A Draft Genome Sequence for Ensete ventricosum, the Drought-Tolerant Tree Against Hunger.</title>
        <authorList>
            <person name="Harrison J."/>
            <person name="Moore K.A."/>
            <person name="Paszkiewicz K."/>
            <person name="Jones T."/>
            <person name="Grant M."/>
            <person name="Ambacheew D."/>
            <person name="Muzemil S."/>
            <person name="Studholme D.J."/>
        </authorList>
    </citation>
    <scope>NUCLEOTIDE SEQUENCE [LARGE SCALE GENOMIC DNA]</scope>
</reference>
<dbReference type="AlphaFoldDB" id="A0A426ZH33"/>
<feature type="region of interest" description="Disordered" evidence="1">
    <location>
        <begin position="14"/>
        <end position="37"/>
    </location>
</feature>